<dbReference type="InterPro" id="IPR027109">
    <property type="entry name" value="Swc4/Dmap1"/>
</dbReference>
<dbReference type="AlphaFoldDB" id="A0A6B2L590"/>
<feature type="domain" description="DAMP1 SANT/Myb-like" evidence="7">
    <location>
        <begin position="114"/>
        <end position="190"/>
    </location>
</feature>
<dbReference type="Pfam" id="PF16282">
    <property type="entry name" value="SANT_DAMP1_like"/>
    <property type="match status" value="1"/>
</dbReference>
<evidence type="ECO:0000256" key="1">
    <source>
        <dbReference type="ARBA" id="ARBA00004123"/>
    </source>
</evidence>
<evidence type="ECO:0000313" key="8">
    <source>
        <dbReference type="EMBL" id="NDV32144.1"/>
    </source>
</evidence>
<evidence type="ECO:0000256" key="4">
    <source>
        <dbReference type="ARBA" id="ARBA00023163"/>
    </source>
</evidence>
<feature type="region of interest" description="Disordered" evidence="6">
    <location>
        <begin position="378"/>
        <end position="418"/>
    </location>
</feature>
<evidence type="ECO:0000256" key="6">
    <source>
        <dbReference type="SAM" id="MobiDB-lite"/>
    </source>
</evidence>
<dbReference type="PANTHER" id="PTHR12855">
    <property type="entry name" value="DNA METHYLTRANSFERASE 1-ASSOCIATED PROTEIN 1 FAMILY MEMBER"/>
    <property type="match status" value="1"/>
</dbReference>
<organism evidence="8">
    <name type="scientific">Arcella intermedia</name>
    <dbReference type="NCBI Taxonomy" id="1963864"/>
    <lineage>
        <taxon>Eukaryota</taxon>
        <taxon>Amoebozoa</taxon>
        <taxon>Tubulinea</taxon>
        <taxon>Elardia</taxon>
        <taxon>Arcellinida</taxon>
        <taxon>Sphaerothecina</taxon>
        <taxon>Arcellidae</taxon>
        <taxon>Arcella</taxon>
    </lineage>
</organism>
<keyword evidence="2" id="KW-0156">Chromatin regulator</keyword>
<evidence type="ECO:0000256" key="2">
    <source>
        <dbReference type="ARBA" id="ARBA00022853"/>
    </source>
</evidence>
<feature type="compositionally biased region" description="Basic and acidic residues" evidence="6">
    <location>
        <begin position="397"/>
        <end position="407"/>
    </location>
</feature>
<feature type="compositionally biased region" description="Acidic residues" evidence="6">
    <location>
        <begin position="385"/>
        <end position="396"/>
    </location>
</feature>
<dbReference type="GO" id="GO:0003714">
    <property type="term" value="F:transcription corepressor activity"/>
    <property type="evidence" value="ECO:0007669"/>
    <property type="project" value="TreeGrafter"/>
</dbReference>
<proteinExistence type="predicted"/>
<dbReference type="PANTHER" id="PTHR12855:SF10">
    <property type="entry name" value="DNA METHYLTRANSFERASE 1-ASSOCIATED PROTEIN 1"/>
    <property type="match status" value="1"/>
</dbReference>
<keyword evidence="5" id="KW-0539">Nucleus</keyword>
<keyword evidence="3" id="KW-0805">Transcription regulation</keyword>
<feature type="compositionally biased region" description="Acidic residues" evidence="6">
    <location>
        <begin position="408"/>
        <end position="418"/>
    </location>
</feature>
<dbReference type="GO" id="GO:0000812">
    <property type="term" value="C:Swr1 complex"/>
    <property type="evidence" value="ECO:0007669"/>
    <property type="project" value="TreeGrafter"/>
</dbReference>
<comment type="subcellular location">
    <subcellularLocation>
        <location evidence="1">Nucleus</location>
    </subcellularLocation>
</comment>
<name>A0A6B2L590_9EUKA</name>
<dbReference type="GO" id="GO:0000122">
    <property type="term" value="P:negative regulation of transcription by RNA polymerase II"/>
    <property type="evidence" value="ECO:0007669"/>
    <property type="project" value="TreeGrafter"/>
</dbReference>
<dbReference type="InterPro" id="IPR032563">
    <property type="entry name" value="DAMP1_SANT-like"/>
</dbReference>
<dbReference type="GO" id="GO:0006338">
    <property type="term" value="P:chromatin remodeling"/>
    <property type="evidence" value="ECO:0007669"/>
    <property type="project" value="InterPro"/>
</dbReference>
<dbReference type="Gene3D" id="1.10.10.60">
    <property type="entry name" value="Homeodomain-like"/>
    <property type="match status" value="1"/>
</dbReference>
<evidence type="ECO:0000256" key="5">
    <source>
        <dbReference type="ARBA" id="ARBA00023242"/>
    </source>
</evidence>
<dbReference type="EMBL" id="GIBP01003175">
    <property type="protein sequence ID" value="NDV32144.1"/>
    <property type="molecule type" value="Transcribed_RNA"/>
</dbReference>
<sequence>MGDVADILGLAKPSDKNQNNLPAYKKRNRAPPSAKKLNLKKKKRSGLSRELAALHGGVVEVPLAPENNYKEKWNIGKKAEKWGWLEFSSSARKDKGTFCHWVRLKDHVPGQDHKFAKLNKRVPILDYNDEVYNEHLVSAEWTRSETDYLLKMCYDFDCRFIVIQDRWDLPKARTVEDLKDRFYFIQRKLIEIGGSNSNDSSWKSHILITHPYNKEQEQARKMQLDCLLRRDKQQIHEEAQISPQANQILNFFQKNKRLGKNLLSYAKTLLNGAKADKKKKSGSRKGSTSVPSGITKRVTKYHTQANTLLDSLGLGKIEKNQKYSSQLTNLKNAAALIYAFEALNNELQYEVKVHKEHRNILLAGRAKKVAKSEKEIIEEMKLDDESGDLENSESSQEEEKSEPHIVIDEEDNDDDYME</sequence>
<dbReference type="GO" id="GO:0035267">
    <property type="term" value="C:NuA4 histone acetyltransferase complex"/>
    <property type="evidence" value="ECO:0007669"/>
    <property type="project" value="InterPro"/>
</dbReference>
<accession>A0A6B2L590</accession>
<evidence type="ECO:0000256" key="3">
    <source>
        <dbReference type="ARBA" id="ARBA00023015"/>
    </source>
</evidence>
<dbReference type="FunFam" id="1.10.10.60:FF:000087">
    <property type="entry name" value="DNA methyltransferase 1-associated protein 1"/>
    <property type="match status" value="1"/>
</dbReference>
<feature type="region of interest" description="Disordered" evidence="6">
    <location>
        <begin position="274"/>
        <end position="296"/>
    </location>
</feature>
<reference evidence="8" key="1">
    <citation type="journal article" date="2020" name="J. Eukaryot. Microbiol.">
        <title>De novo Sequencing, Assembly and Annotation of the Transcriptome for the Free-Living Testate Amoeba Arcella intermedia.</title>
        <authorList>
            <person name="Ribeiro G.M."/>
            <person name="Porfirio-Sousa A.L."/>
            <person name="Maurer-Alcala X.X."/>
            <person name="Katz L.A."/>
            <person name="Lahr D.J.G."/>
        </authorList>
    </citation>
    <scope>NUCLEOTIDE SEQUENCE</scope>
</reference>
<feature type="region of interest" description="Disordered" evidence="6">
    <location>
        <begin position="1"/>
        <end position="45"/>
    </location>
</feature>
<dbReference type="GO" id="GO:0006281">
    <property type="term" value="P:DNA repair"/>
    <property type="evidence" value="ECO:0007669"/>
    <property type="project" value="InterPro"/>
</dbReference>
<evidence type="ECO:0000259" key="7">
    <source>
        <dbReference type="Pfam" id="PF16282"/>
    </source>
</evidence>
<keyword evidence="4" id="KW-0804">Transcription</keyword>
<protein>
    <recommendedName>
        <fullName evidence="7">dAMP1 SANT/Myb-like domain-containing protein</fullName>
    </recommendedName>
</protein>